<evidence type="ECO:0000256" key="1">
    <source>
        <dbReference type="ARBA" id="ARBA00022729"/>
    </source>
</evidence>
<dbReference type="PANTHER" id="PTHR14949:SF56">
    <property type="entry name" value="EGF-LIKE-DOMAIN, MULTIPLE 7"/>
    <property type="match status" value="1"/>
</dbReference>
<feature type="compositionally biased region" description="Basic and acidic residues" evidence="4">
    <location>
        <begin position="40"/>
        <end position="52"/>
    </location>
</feature>
<feature type="chain" id="PRO_5035296278" evidence="5">
    <location>
        <begin position="36"/>
        <end position="619"/>
    </location>
</feature>
<dbReference type="PROSITE" id="PS50026">
    <property type="entry name" value="EGF_3"/>
    <property type="match status" value="2"/>
</dbReference>
<feature type="compositionally biased region" description="Polar residues" evidence="4">
    <location>
        <begin position="562"/>
        <end position="571"/>
    </location>
</feature>
<feature type="region of interest" description="Disordered" evidence="4">
    <location>
        <begin position="82"/>
        <end position="161"/>
    </location>
</feature>
<gene>
    <name evidence="7" type="ORF">J0S82_003133</name>
</gene>
<protein>
    <submittedName>
        <fullName evidence="7">Latent-transforming growth factor beta-binding protein 2</fullName>
    </submittedName>
</protein>
<keyword evidence="2 3" id="KW-1015">Disulfide bond</keyword>
<dbReference type="SMART" id="SM00181">
    <property type="entry name" value="EGF"/>
    <property type="match status" value="2"/>
</dbReference>
<feature type="compositionally biased region" description="Low complexity" evidence="4">
    <location>
        <begin position="108"/>
        <end position="120"/>
    </location>
</feature>
<dbReference type="SUPFAM" id="SSF57196">
    <property type="entry name" value="EGF/Laminin"/>
    <property type="match status" value="1"/>
</dbReference>
<dbReference type="Gene3D" id="2.10.25.10">
    <property type="entry name" value="Laminin"/>
    <property type="match status" value="1"/>
</dbReference>
<feature type="region of interest" description="Disordered" evidence="4">
    <location>
        <begin position="223"/>
        <end position="281"/>
    </location>
</feature>
<feature type="compositionally biased region" description="Polar residues" evidence="4">
    <location>
        <begin position="244"/>
        <end position="254"/>
    </location>
</feature>
<dbReference type="EMBL" id="JAGFMF010011747">
    <property type="protein sequence ID" value="KAG8514257.1"/>
    <property type="molecule type" value="Genomic_DNA"/>
</dbReference>
<dbReference type="PROSITE" id="PS01186">
    <property type="entry name" value="EGF_2"/>
    <property type="match status" value="1"/>
</dbReference>
<dbReference type="GO" id="GO:0005102">
    <property type="term" value="F:signaling receptor binding"/>
    <property type="evidence" value="ECO:0007669"/>
    <property type="project" value="TreeGrafter"/>
</dbReference>
<feature type="disulfide bond" evidence="3">
    <location>
        <begin position="207"/>
        <end position="216"/>
    </location>
</feature>
<dbReference type="OrthoDB" id="4405280at2759"/>
<dbReference type="FunFam" id="2.10.25.10:FF:000205">
    <property type="entry name" value="latent-transforming growth factor beta-binding protein 1 isoform X1"/>
    <property type="match status" value="1"/>
</dbReference>
<proteinExistence type="predicted"/>
<feature type="compositionally biased region" description="Low complexity" evidence="4">
    <location>
        <begin position="267"/>
        <end position="281"/>
    </location>
</feature>
<evidence type="ECO:0000256" key="3">
    <source>
        <dbReference type="PROSITE-ProRule" id="PRU00076"/>
    </source>
</evidence>
<sequence length="619" mass="66530">MRPATTARCPGRPLRAPWRSLLPLALALFVGMGQAQRDAAGRYESAGRDATRLRSPGGSHPAAASAKVYSLFREQDTPVLGLQPAEQVQPGWGNPRRPAEVERRRPPRAQQPRRVQPPAQTGRSSPLGPPQSAPRTRAAPARVGTLQRPRAAPPTPPRGRITGRNVCGGQCCPGWTTANSTNHCIKPVCQPPCQNRGSCSRPQLCVCRSGFRGARCEEVIPEEEFDPQNSRPAPRRSAEGPPNQRRSSTASESGAGTRPLAPQPPRSLGGLSQSHSSQQHVGLAPTIRLYPAPAASGQLSPNALPAGPGLERMERRDGAQRTAYLDRSSSPWGLNLTEKIKKIKIVFTPTICKQTCARGHCSNSCERGDTTTLYSQGGHGHDPKSGFRICLESCVPPLLSLLATRWALLRPSTASDLEVDAVDFCQIPCLNGGRCVGRDECWCPANSTGKFCHLPAPKLHPEPSERGSHHRGPLGGPLRQSTFTLPLSNQLGERGAGCGRPLCPASVNPSLVKVHINHPPEASVQVHQVARVRGEAEAPEENSVETRPAPRRPAGHGHGHWDSNSIPTQAGETPRPPPPVAPRPRELLGRCYLSAVSGQVRTQRLPQPRGFHPHCPSSC</sequence>
<evidence type="ECO:0000256" key="2">
    <source>
        <dbReference type="ARBA" id="ARBA00023157"/>
    </source>
</evidence>
<evidence type="ECO:0000256" key="4">
    <source>
        <dbReference type="SAM" id="MobiDB-lite"/>
    </source>
</evidence>
<evidence type="ECO:0000313" key="7">
    <source>
        <dbReference type="EMBL" id="KAG8514257.1"/>
    </source>
</evidence>
<keyword evidence="1 5" id="KW-0732">Signal</keyword>
<dbReference type="AlphaFoldDB" id="A0A8J6A8T2"/>
<feature type="region of interest" description="Disordered" evidence="4">
    <location>
        <begin position="293"/>
        <end position="324"/>
    </location>
</feature>
<dbReference type="PANTHER" id="PTHR14949">
    <property type="entry name" value="EGF-LIKE-DOMAIN, MULTIPLE 7, 8"/>
    <property type="match status" value="1"/>
</dbReference>
<feature type="domain" description="EGF-like" evidence="6">
    <location>
        <begin position="421"/>
        <end position="453"/>
    </location>
</feature>
<evidence type="ECO:0000259" key="6">
    <source>
        <dbReference type="PROSITE" id="PS50026"/>
    </source>
</evidence>
<name>A0A8J6A8T2_GALPY</name>
<comment type="caution">
    <text evidence="3">Lacks conserved residue(s) required for the propagation of feature annotation.</text>
</comment>
<comment type="caution">
    <text evidence="7">The sequence shown here is derived from an EMBL/GenBank/DDBJ whole genome shotgun (WGS) entry which is preliminary data.</text>
</comment>
<feature type="disulfide bond" evidence="3">
    <location>
        <begin position="189"/>
        <end position="199"/>
    </location>
</feature>
<feature type="region of interest" description="Disordered" evidence="4">
    <location>
        <begin position="531"/>
        <end position="585"/>
    </location>
</feature>
<feature type="domain" description="EGF-like" evidence="6">
    <location>
        <begin position="185"/>
        <end position="217"/>
    </location>
</feature>
<keyword evidence="8" id="KW-1185">Reference proteome</keyword>
<feature type="region of interest" description="Disordered" evidence="4">
    <location>
        <begin position="40"/>
        <end position="62"/>
    </location>
</feature>
<keyword evidence="3" id="KW-0245">EGF-like domain</keyword>
<feature type="compositionally biased region" description="Basic residues" evidence="4">
    <location>
        <begin position="549"/>
        <end position="558"/>
    </location>
</feature>
<feature type="disulfide bond" evidence="3">
    <location>
        <begin position="425"/>
        <end position="435"/>
    </location>
</feature>
<dbReference type="GO" id="GO:0005576">
    <property type="term" value="C:extracellular region"/>
    <property type="evidence" value="ECO:0007669"/>
    <property type="project" value="TreeGrafter"/>
</dbReference>
<dbReference type="PROSITE" id="PS00022">
    <property type="entry name" value="EGF_1"/>
    <property type="match status" value="2"/>
</dbReference>
<evidence type="ECO:0000313" key="8">
    <source>
        <dbReference type="Proteomes" id="UP000700334"/>
    </source>
</evidence>
<dbReference type="InterPro" id="IPR000742">
    <property type="entry name" value="EGF"/>
</dbReference>
<feature type="disulfide bond" evidence="3">
    <location>
        <begin position="443"/>
        <end position="452"/>
    </location>
</feature>
<evidence type="ECO:0000256" key="5">
    <source>
        <dbReference type="SAM" id="SignalP"/>
    </source>
</evidence>
<organism evidence="7 8">
    <name type="scientific">Galemys pyrenaicus</name>
    <name type="common">Iberian desman</name>
    <name type="synonym">Pyrenean desman</name>
    <dbReference type="NCBI Taxonomy" id="202257"/>
    <lineage>
        <taxon>Eukaryota</taxon>
        <taxon>Metazoa</taxon>
        <taxon>Chordata</taxon>
        <taxon>Craniata</taxon>
        <taxon>Vertebrata</taxon>
        <taxon>Euteleostomi</taxon>
        <taxon>Mammalia</taxon>
        <taxon>Eutheria</taxon>
        <taxon>Laurasiatheria</taxon>
        <taxon>Eulipotyphla</taxon>
        <taxon>Talpidae</taxon>
        <taxon>Galemys</taxon>
    </lineage>
</organism>
<dbReference type="Proteomes" id="UP000700334">
    <property type="component" value="Unassembled WGS sequence"/>
</dbReference>
<reference evidence="7" key="1">
    <citation type="journal article" date="2021" name="Evol. Appl.">
        <title>The genome of the Pyrenean desman and the effects of bottlenecks and inbreeding on the genomic landscape of an endangered species.</title>
        <authorList>
            <person name="Escoda L."/>
            <person name="Castresana J."/>
        </authorList>
    </citation>
    <scope>NUCLEOTIDE SEQUENCE</scope>
    <source>
        <strain evidence="7">IBE-C5619</strain>
    </source>
</reference>
<dbReference type="InterPro" id="IPR050969">
    <property type="entry name" value="Dev_Signal_Modulators"/>
</dbReference>
<feature type="region of interest" description="Disordered" evidence="4">
    <location>
        <begin position="461"/>
        <end position="483"/>
    </location>
</feature>
<feature type="signal peptide" evidence="5">
    <location>
        <begin position="1"/>
        <end position="35"/>
    </location>
</feature>
<accession>A0A8J6A8T2</accession>
<dbReference type="GO" id="GO:0009986">
    <property type="term" value="C:cell surface"/>
    <property type="evidence" value="ECO:0007669"/>
    <property type="project" value="TreeGrafter"/>
</dbReference>